<dbReference type="Proteomes" id="UP001595075">
    <property type="component" value="Unassembled WGS sequence"/>
</dbReference>
<gene>
    <name evidence="2" type="ORF">VTL71DRAFT_1353</name>
</gene>
<evidence type="ECO:0000313" key="3">
    <source>
        <dbReference type="Proteomes" id="UP001595075"/>
    </source>
</evidence>
<organism evidence="2 3">
    <name type="scientific">Oculimacula yallundae</name>
    <dbReference type="NCBI Taxonomy" id="86028"/>
    <lineage>
        <taxon>Eukaryota</taxon>
        <taxon>Fungi</taxon>
        <taxon>Dikarya</taxon>
        <taxon>Ascomycota</taxon>
        <taxon>Pezizomycotina</taxon>
        <taxon>Leotiomycetes</taxon>
        <taxon>Helotiales</taxon>
        <taxon>Ploettnerulaceae</taxon>
        <taxon>Oculimacula</taxon>
    </lineage>
</organism>
<accession>A0ABR4CAL6</accession>
<keyword evidence="3" id="KW-1185">Reference proteome</keyword>
<name>A0ABR4CAL6_9HELO</name>
<comment type="caution">
    <text evidence="2">The sequence shown here is derived from an EMBL/GenBank/DDBJ whole genome shotgun (WGS) entry which is preliminary data.</text>
</comment>
<protein>
    <submittedName>
        <fullName evidence="2">Uncharacterized protein</fullName>
    </submittedName>
</protein>
<reference evidence="2 3" key="1">
    <citation type="journal article" date="2024" name="Commun. Biol.">
        <title>Comparative genomic analysis of thermophilic fungi reveals convergent evolutionary adaptations and gene losses.</title>
        <authorList>
            <person name="Steindorff A.S."/>
            <person name="Aguilar-Pontes M.V."/>
            <person name="Robinson A.J."/>
            <person name="Andreopoulos B."/>
            <person name="LaButti K."/>
            <person name="Kuo A."/>
            <person name="Mondo S."/>
            <person name="Riley R."/>
            <person name="Otillar R."/>
            <person name="Haridas S."/>
            <person name="Lipzen A."/>
            <person name="Grimwood J."/>
            <person name="Schmutz J."/>
            <person name="Clum A."/>
            <person name="Reid I.D."/>
            <person name="Moisan M.C."/>
            <person name="Butler G."/>
            <person name="Nguyen T.T.M."/>
            <person name="Dewar K."/>
            <person name="Conant G."/>
            <person name="Drula E."/>
            <person name="Henrissat B."/>
            <person name="Hansel C."/>
            <person name="Singer S."/>
            <person name="Hutchinson M.I."/>
            <person name="de Vries R.P."/>
            <person name="Natvig D.O."/>
            <person name="Powell A.J."/>
            <person name="Tsang A."/>
            <person name="Grigoriev I.V."/>
        </authorList>
    </citation>
    <scope>NUCLEOTIDE SEQUENCE [LARGE SCALE GENOMIC DNA]</scope>
    <source>
        <strain evidence="2 3">CBS 494.80</strain>
    </source>
</reference>
<evidence type="ECO:0000256" key="1">
    <source>
        <dbReference type="SAM" id="MobiDB-lite"/>
    </source>
</evidence>
<proteinExistence type="predicted"/>
<evidence type="ECO:0000313" key="2">
    <source>
        <dbReference type="EMBL" id="KAL2066929.1"/>
    </source>
</evidence>
<dbReference type="EMBL" id="JAZHXI010000010">
    <property type="protein sequence ID" value="KAL2066929.1"/>
    <property type="molecule type" value="Genomic_DNA"/>
</dbReference>
<sequence>MVLQYNSQRRIPMRWGSPKIIRPLRSAPPKTPKKGSRQTPAHESSTVPYLAYLPRSQLKNNLKLRLTKLQWEEPTELV</sequence>
<feature type="region of interest" description="Disordered" evidence="1">
    <location>
        <begin position="18"/>
        <end position="48"/>
    </location>
</feature>
<feature type="compositionally biased region" description="Polar residues" evidence="1">
    <location>
        <begin position="37"/>
        <end position="47"/>
    </location>
</feature>